<dbReference type="EMBL" id="VTPC01089916">
    <property type="protein sequence ID" value="KAF2885502.1"/>
    <property type="molecule type" value="Genomic_DNA"/>
</dbReference>
<comment type="caution">
    <text evidence="2">The sequence shown here is derived from an EMBL/GenBank/DDBJ whole genome shotgun (WGS) entry which is preliminary data.</text>
</comment>
<gene>
    <name evidence="2" type="ORF">ILUMI_20652</name>
</gene>
<sequence>MQPLDVSVFRPIEQSWRAVCKQWRIDNDRQEVSWSTFCKAFYNAMHRQDLQKAIISRFKATGLFHFTPDSINYNKIFLGHQANPKKNRVALSLLAPNQMTHLQYLKSKINPLVLLRFKSASGEGWQGNQNEKVLYEVWRDNNLQNEEMLPTHPDLHSSENEQNAPQSTISEQERPSLVENKDNAPTTFLTGPERPPKVANEENTPVICGTPKKKKRLQKVKEPSVITGEIWQA</sequence>
<feature type="compositionally biased region" description="Polar residues" evidence="1">
    <location>
        <begin position="160"/>
        <end position="170"/>
    </location>
</feature>
<reference evidence="2" key="1">
    <citation type="submission" date="2019-08" db="EMBL/GenBank/DDBJ databases">
        <title>The genome of the North American firefly Photinus pyralis.</title>
        <authorList>
            <consortium name="Photinus pyralis genome working group"/>
            <person name="Fallon T.R."/>
            <person name="Sander Lower S.E."/>
            <person name="Weng J.-K."/>
        </authorList>
    </citation>
    <scope>NUCLEOTIDE SEQUENCE</scope>
    <source>
        <strain evidence="2">TRF0915ILg1</strain>
        <tissue evidence="2">Whole body</tissue>
    </source>
</reference>
<accession>A0A8K0CKA1</accession>
<protein>
    <submittedName>
        <fullName evidence="2">Uncharacterized protein</fullName>
    </submittedName>
</protein>
<evidence type="ECO:0000313" key="2">
    <source>
        <dbReference type="EMBL" id="KAF2885502.1"/>
    </source>
</evidence>
<dbReference type="AlphaFoldDB" id="A0A8K0CKA1"/>
<name>A0A8K0CKA1_IGNLU</name>
<evidence type="ECO:0000256" key="1">
    <source>
        <dbReference type="SAM" id="MobiDB-lite"/>
    </source>
</evidence>
<dbReference type="Proteomes" id="UP000801492">
    <property type="component" value="Unassembled WGS sequence"/>
</dbReference>
<organism evidence="2 3">
    <name type="scientific">Ignelater luminosus</name>
    <name type="common">Cucubano</name>
    <name type="synonym">Pyrophorus luminosus</name>
    <dbReference type="NCBI Taxonomy" id="2038154"/>
    <lineage>
        <taxon>Eukaryota</taxon>
        <taxon>Metazoa</taxon>
        <taxon>Ecdysozoa</taxon>
        <taxon>Arthropoda</taxon>
        <taxon>Hexapoda</taxon>
        <taxon>Insecta</taxon>
        <taxon>Pterygota</taxon>
        <taxon>Neoptera</taxon>
        <taxon>Endopterygota</taxon>
        <taxon>Coleoptera</taxon>
        <taxon>Polyphaga</taxon>
        <taxon>Elateriformia</taxon>
        <taxon>Elateroidea</taxon>
        <taxon>Elateridae</taxon>
        <taxon>Agrypninae</taxon>
        <taxon>Pyrophorini</taxon>
        <taxon>Ignelater</taxon>
    </lineage>
</organism>
<keyword evidence="3" id="KW-1185">Reference proteome</keyword>
<feature type="compositionally biased region" description="Basic and acidic residues" evidence="1">
    <location>
        <begin position="171"/>
        <end position="182"/>
    </location>
</feature>
<proteinExistence type="predicted"/>
<feature type="region of interest" description="Disordered" evidence="1">
    <location>
        <begin position="147"/>
        <end position="233"/>
    </location>
</feature>
<evidence type="ECO:0000313" key="3">
    <source>
        <dbReference type="Proteomes" id="UP000801492"/>
    </source>
</evidence>